<dbReference type="EMBL" id="KQ459472">
    <property type="protein sequence ID" value="KPJ00099.1"/>
    <property type="molecule type" value="Genomic_DNA"/>
</dbReference>
<organism evidence="2 3">
    <name type="scientific">Papilio xuthus</name>
    <name type="common">Asian swallowtail butterfly</name>
    <dbReference type="NCBI Taxonomy" id="66420"/>
    <lineage>
        <taxon>Eukaryota</taxon>
        <taxon>Metazoa</taxon>
        <taxon>Ecdysozoa</taxon>
        <taxon>Arthropoda</taxon>
        <taxon>Hexapoda</taxon>
        <taxon>Insecta</taxon>
        <taxon>Pterygota</taxon>
        <taxon>Neoptera</taxon>
        <taxon>Endopterygota</taxon>
        <taxon>Lepidoptera</taxon>
        <taxon>Glossata</taxon>
        <taxon>Ditrysia</taxon>
        <taxon>Papilionoidea</taxon>
        <taxon>Papilionidae</taxon>
        <taxon>Papilioninae</taxon>
        <taxon>Papilio</taxon>
    </lineage>
</organism>
<dbReference type="PANTHER" id="PTHR12463">
    <property type="entry name" value="OXYGENASE-RELATED"/>
    <property type="match status" value="1"/>
</dbReference>
<accession>A0A194Q428</accession>
<dbReference type="InterPro" id="IPR037151">
    <property type="entry name" value="AlkB-like_sf"/>
</dbReference>
<dbReference type="GO" id="GO:0051213">
    <property type="term" value="F:dioxygenase activity"/>
    <property type="evidence" value="ECO:0007669"/>
    <property type="project" value="UniProtKB-KW"/>
</dbReference>
<dbReference type="AlphaFoldDB" id="A0A194Q428"/>
<keyword evidence="2" id="KW-0223">Dioxygenase</keyword>
<gene>
    <name evidence="2" type="ORF">RR46_02886</name>
</gene>
<dbReference type="GO" id="GO:0070988">
    <property type="term" value="P:demethylation"/>
    <property type="evidence" value="ECO:0007669"/>
    <property type="project" value="InterPro"/>
</dbReference>
<evidence type="ECO:0000313" key="3">
    <source>
        <dbReference type="Proteomes" id="UP000053268"/>
    </source>
</evidence>
<sequence>MKPRPCGCKGCRTCLICEKFYGAENLKLSLKLDKNKGYVYCPFCNKAWPGWEIDAYKQHPNHSGKPINYPGIYIKPDFITASEEEELIKCIDQVPWDISQSGRRKQNFGPKTNFKKKKIVPGNFEGFPEFSKFLQDRFKSIDLLRDYQVIEQCSLEYDPSKGASIDPHIDDCWIWGERIVTINCLSDSVLTMTIFKGETKKYNLYCADEYYPVVQQDGSIDLEFINKDKTMLEICKPNEEIDAIIRIPLIRRSIIVMYGESRYHWEHCILREDITSRRVCIAYREFTPPYLTNGLHHEIGNEITTRAKKFWDHRSKYKNKDEVIDT</sequence>
<evidence type="ECO:0000256" key="1">
    <source>
        <dbReference type="ARBA" id="ARBA00001954"/>
    </source>
</evidence>
<name>A0A194Q428_PAPXU</name>
<dbReference type="PANTHER" id="PTHR12463:SF0">
    <property type="entry name" value="ALPHA-KETOGLUTARATE-DEPENDENT DIOXYGENASE ALKB HOMOLOG 4"/>
    <property type="match status" value="1"/>
</dbReference>
<keyword evidence="2" id="KW-0560">Oxidoreductase</keyword>
<comment type="cofactor">
    <cofactor evidence="1">
        <name>Fe(2+)</name>
        <dbReference type="ChEBI" id="CHEBI:29033"/>
    </cofactor>
</comment>
<protein>
    <submittedName>
        <fullName evidence="2">Putative alpha-ketoglutarate-dependent dioxygenase ABH4</fullName>
    </submittedName>
</protein>
<dbReference type="GO" id="GO:0032451">
    <property type="term" value="F:demethylase activity"/>
    <property type="evidence" value="ECO:0007669"/>
    <property type="project" value="TreeGrafter"/>
</dbReference>
<dbReference type="InterPro" id="IPR032857">
    <property type="entry name" value="ALKBH4"/>
</dbReference>
<dbReference type="STRING" id="66420.A0A194Q428"/>
<keyword evidence="3" id="KW-1185">Reference proteome</keyword>
<proteinExistence type="predicted"/>
<reference evidence="2 3" key="1">
    <citation type="journal article" date="2015" name="Nat. Commun.">
        <title>Outbred genome sequencing and CRISPR/Cas9 gene editing in butterflies.</title>
        <authorList>
            <person name="Li X."/>
            <person name="Fan D."/>
            <person name="Zhang W."/>
            <person name="Liu G."/>
            <person name="Zhang L."/>
            <person name="Zhao L."/>
            <person name="Fang X."/>
            <person name="Chen L."/>
            <person name="Dong Y."/>
            <person name="Chen Y."/>
            <person name="Ding Y."/>
            <person name="Zhao R."/>
            <person name="Feng M."/>
            <person name="Zhu Y."/>
            <person name="Feng Y."/>
            <person name="Jiang X."/>
            <person name="Zhu D."/>
            <person name="Xiang H."/>
            <person name="Feng X."/>
            <person name="Li S."/>
            <person name="Wang J."/>
            <person name="Zhang G."/>
            <person name="Kronforst M.R."/>
            <person name="Wang W."/>
        </authorList>
    </citation>
    <scope>NUCLEOTIDE SEQUENCE [LARGE SCALE GENOMIC DNA]</scope>
    <source>
        <strain evidence="2">Ya'a_city_454_Px</strain>
        <tissue evidence="2">Whole body</tissue>
    </source>
</reference>
<evidence type="ECO:0000313" key="2">
    <source>
        <dbReference type="EMBL" id="KPJ00099.1"/>
    </source>
</evidence>
<dbReference type="SUPFAM" id="SSF51197">
    <property type="entry name" value="Clavaminate synthase-like"/>
    <property type="match status" value="1"/>
</dbReference>
<dbReference type="Proteomes" id="UP000053268">
    <property type="component" value="Unassembled WGS sequence"/>
</dbReference>
<dbReference type="Gene3D" id="2.60.120.590">
    <property type="entry name" value="Alpha-ketoglutarate-dependent dioxygenase AlkB-like"/>
    <property type="match status" value="1"/>
</dbReference>